<feature type="compositionally biased region" description="Basic and acidic residues" evidence="2">
    <location>
        <begin position="1"/>
        <end position="11"/>
    </location>
</feature>
<evidence type="ECO:0000259" key="4">
    <source>
        <dbReference type="PROSITE" id="PS51207"/>
    </source>
</evidence>
<protein>
    <recommendedName>
        <fullName evidence="4">PXA domain-containing protein</fullName>
    </recommendedName>
</protein>
<gene>
    <name evidence="5" type="ORF">BCV70DRAFT_200095</name>
</gene>
<feature type="domain" description="PXA" evidence="4">
    <location>
        <begin position="184"/>
        <end position="360"/>
    </location>
</feature>
<feature type="region of interest" description="Disordered" evidence="2">
    <location>
        <begin position="820"/>
        <end position="983"/>
    </location>
</feature>
<keyword evidence="3" id="KW-1133">Transmembrane helix</keyword>
<feature type="region of interest" description="Disordered" evidence="2">
    <location>
        <begin position="404"/>
        <end position="487"/>
    </location>
</feature>
<feature type="region of interest" description="Disordered" evidence="2">
    <location>
        <begin position="526"/>
        <end position="561"/>
    </location>
</feature>
<dbReference type="PROSITE" id="PS51207">
    <property type="entry name" value="PXA"/>
    <property type="match status" value="1"/>
</dbReference>
<dbReference type="InParanoid" id="A0A317XTZ2"/>
<proteinExistence type="inferred from homology"/>
<dbReference type="Pfam" id="PF02194">
    <property type="entry name" value="PXA"/>
    <property type="match status" value="1"/>
</dbReference>
<feature type="compositionally biased region" description="Polar residues" evidence="2">
    <location>
        <begin position="841"/>
        <end position="864"/>
    </location>
</feature>
<feature type="transmembrane region" description="Helical" evidence="3">
    <location>
        <begin position="73"/>
        <end position="104"/>
    </location>
</feature>
<dbReference type="PANTHER" id="PTHR22775:SF3">
    <property type="entry name" value="SORTING NEXIN-13"/>
    <property type="match status" value="1"/>
</dbReference>
<dbReference type="Proteomes" id="UP000246740">
    <property type="component" value="Unassembled WGS sequence"/>
</dbReference>
<dbReference type="GO" id="GO:0035091">
    <property type="term" value="F:phosphatidylinositol binding"/>
    <property type="evidence" value="ECO:0007669"/>
    <property type="project" value="TreeGrafter"/>
</dbReference>
<feature type="region of interest" description="Disordered" evidence="2">
    <location>
        <begin position="1"/>
        <end position="66"/>
    </location>
</feature>
<evidence type="ECO:0000256" key="1">
    <source>
        <dbReference type="ARBA" id="ARBA00010883"/>
    </source>
</evidence>
<evidence type="ECO:0000256" key="2">
    <source>
        <dbReference type="SAM" id="MobiDB-lite"/>
    </source>
</evidence>
<comment type="similarity">
    <text evidence="1">Belongs to the sorting nexin family.</text>
</comment>
<evidence type="ECO:0000256" key="3">
    <source>
        <dbReference type="SAM" id="Phobius"/>
    </source>
</evidence>
<dbReference type="SMART" id="SM00313">
    <property type="entry name" value="PXA"/>
    <property type="match status" value="1"/>
</dbReference>
<dbReference type="STRING" id="1882483.A0A317XTZ2"/>
<feature type="compositionally biased region" description="Polar residues" evidence="2">
    <location>
        <begin position="963"/>
        <end position="977"/>
    </location>
</feature>
<accession>A0A317XTZ2</accession>
<organism evidence="5 6">
    <name type="scientific">Testicularia cyperi</name>
    <dbReference type="NCBI Taxonomy" id="1882483"/>
    <lineage>
        <taxon>Eukaryota</taxon>
        <taxon>Fungi</taxon>
        <taxon>Dikarya</taxon>
        <taxon>Basidiomycota</taxon>
        <taxon>Ustilaginomycotina</taxon>
        <taxon>Ustilaginomycetes</taxon>
        <taxon>Ustilaginales</taxon>
        <taxon>Anthracoideaceae</taxon>
        <taxon>Testicularia</taxon>
    </lineage>
</organism>
<evidence type="ECO:0000313" key="6">
    <source>
        <dbReference type="Proteomes" id="UP000246740"/>
    </source>
</evidence>
<feature type="compositionally biased region" description="Low complexity" evidence="2">
    <location>
        <begin position="424"/>
        <end position="445"/>
    </location>
</feature>
<keyword evidence="3" id="KW-0812">Transmembrane</keyword>
<reference evidence="5 6" key="1">
    <citation type="journal article" date="2018" name="Mol. Biol. Evol.">
        <title>Broad Genomic Sampling Reveals a Smut Pathogenic Ancestry of the Fungal Clade Ustilaginomycotina.</title>
        <authorList>
            <person name="Kijpornyongpan T."/>
            <person name="Mondo S.J."/>
            <person name="Barry K."/>
            <person name="Sandor L."/>
            <person name="Lee J."/>
            <person name="Lipzen A."/>
            <person name="Pangilinan J."/>
            <person name="LaButti K."/>
            <person name="Hainaut M."/>
            <person name="Henrissat B."/>
            <person name="Grigoriev I.V."/>
            <person name="Spatafora J.W."/>
            <person name="Aime M.C."/>
        </authorList>
    </citation>
    <scope>NUCLEOTIDE SEQUENCE [LARGE SCALE GENOMIC DNA]</scope>
    <source>
        <strain evidence="5 6">MCA 3645</strain>
    </source>
</reference>
<dbReference type="EMBL" id="KZ819192">
    <property type="protein sequence ID" value="PWZ00829.1"/>
    <property type="molecule type" value="Genomic_DNA"/>
</dbReference>
<evidence type="ECO:0000313" key="5">
    <source>
        <dbReference type="EMBL" id="PWZ00829.1"/>
    </source>
</evidence>
<feature type="compositionally biased region" description="Polar residues" evidence="2">
    <location>
        <begin position="446"/>
        <end position="463"/>
    </location>
</feature>
<feature type="region of interest" description="Disordered" evidence="2">
    <location>
        <begin position="580"/>
        <end position="600"/>
    </location>
</feature>
<feature type="compositionally biased region" description="Low complexity" evidence="2">
    <location>
        <begin position="916"/>
        <end position="926"/>
    </location>
</feature>
<feature type="compositionally biased region" description="Low complexity" evidence="2">
    <location>
        <begin position="46"/>
        <end position="66"/>
    </location>
</feature>
<dbReference type="OrthoDB" id="120967at2759"/>
<keyword evidence="6" id="KW-1185">Reference proteome</keyword>
<keyword evidence="3" id="KW-0472">Membrane</keyword>
<feature type="compositionally biased region" description="Basic residues" evidence="2">
    <location>
        <begin position="532"/>
        <end position="542"/>
    </location>
</feature>
<dbReference type="Pfam" id="PF08628">
    <property type="entry name" value="Nexin_C"/>
    <property type="match status" value="1"/>
</dbReference>
<dbReference type="InterPro" id="IPR003114">
    <property type="entry name" value="Phox_assoc"/>
</dbReference>
<dbReference type="PANTHER" id="PTHR22775">
    <property type="entry name" value="SORTING NEXIN"/>
    <property type="match status" value="1"/>
</dbReference>
<feature type="compositionally biased region" description="Basic and acidic residues" evidence="2">
    <location>
        <begin position="886"/>
        <end position="898"/>
    </location>
</feature>
<name>A0A317XTZ2_9BASI</name>
<dbReference type="AlphaFoldDB" id="A0A317XTZ2"/>
<dbReference type="InterPro" id="IPR013937">
    <property type="entry name" value="Sorting_nexin_C"/>
</dbReference>
<sequence>MEQSRPADERAPTTGSASAAKPDLFDTRNDSFSSPPTQHKEPDATAASLSPESGSAESSATTSAATSGAGQPLYYALVAALSAALLRAGFFNSLLVVAVAALLLCNPWVRLLLELPSTTTTTTTTTKSVFGRFDPARYLLSSPPDSIGVQNGEYSDGNKAETHGSAFADDLQSHDGLLDLAMMPETLCQNSQRLIRLVVRDFVQNWYDNVSFAHPNFPISAEANVSHLTSSVYLRTHIASSSTVAAELLLTVQSIVLASLRRRRTMDRHAARPGSPASPYHLHASLTSSTWPNTAARIDALRKAVRKFLARNLPPSERSSPVVMLLLTEILAKQTWQIIQNISDPDFINQKIVQLAEPASQTSLEAKTISPDELQDLKKLAASTVSEQPPGMQMPAVPALSHHAQAHMASDSMDNLDKYPSLIPSTRSSTLASTSTTTTSPASTTGFGQTPARTSTPSTSYSARTLAAGLPGRPTPPPKSSSPNPLAALGGFASGALGALAGAAERAVDVVGDTVDEFGNMLIVPADPNARNRGRTSPRNRKAAHDSAHLDSSAPIDRPDMPYMFDQPELPVSVRDSVRREDGAQSNGGKAALAGLSHPRNGAGIMGPPDGVQKESWVRNPVAQVAAAAARDGPTILAPKPIPAPLSLAPEDTFEIEAEQEPFADDDDNEQAQEATAEQQPDATVAMQQLLSQRDTPAYESFEAFLESSTNPFCARHEGEALLRLHTQLSTLADIAEFTSLDERTFRADASGILTKGLERLPSTLPPTHDGSPPVLVRRSAQQVLTNLEWCANMDVVEPLREQILHRFVQLHAAFAAGSQKPPVVTGTGTRHDTSEAATLPRSNSDATPASLPLQHTPSPTKSRQIPAAEVWRTDSPEPYVGRPASKSEARPSTESHRPSIAYEPRKKTSAPPAPGGAVPATPTSPLRRSVDLVSEPGLGRRGTPSRLATDDVFHASPIPESMSGNTSTFASRSTTPAPKPMSELSSKDLDMILASIFAVADEAFNLQGGWTLRRGMLRVLEQVVRTTYASSVVSTFNNAAAALNTDNFARWIGEITNSFWPDGRFTTERGPERSDAEKRKTADRAREIIISYAPAQAGFMLGPGGRLACVKALAAVHETVLDPVTASDLGLSLVLKSFEVASR</sequence>